<dbReference type="GO" id="GO:0061630">
    <property type="term" value="F:ubiquitin protein ligase activity"/>
    <property type="evidence" value="ECO:0007669"/>
    <property type="project" value="UniProtKB-UniRule"/>
</dbReference>
<comment type="function">
    <text evidence="10">Ubiquitin ligase protein which is a component of the N-end rule pathway. Recognizes and binds to proteins bearing specific N-terminal residues that are destabilizing according to the N-end rule, leading to their ubiquitination and subsequent degradation.</text>
</comment>
<evidence type="ECO:0000256" key="8">
    <source>
        <dbReference type="ARBA" id="ARBA00046341"/>
    </source>
</evidence>
<dbReference type="GO" id="GO:0071596">
    <property type="term" value="P:ubiquitin-dependent protein catabolic process via the N-end rule pathway"/>
    <property type="evidence" value="ECO:0007669"/>
    <property type="project" value="UniProtKB-UniRule"/>
</dbReference>
<evidence type="ECO:0000256" key="10">
    <source>
        <dbReference type="RuleBase" id="RU366018"/>
    </source>
</evidence>
<keyword evidence="14" id="KW-1185">Reference proteome</keyword>
<dbReference type="PROSITE" id="PS51157">
    <property type="entry name" value="ZF_UBR"/>
    <property type="match status" value="1"/>
</dbReference>
<proteinExistence type="inferred from homology"/>
<comment type="catalytic activity">
    <reaction evidence="1 10">
        <text>S-ubiquitinyl-[E2 ubiquitin-conjugating enzyme]-L-cysteine + [acceptor protein]-L-lysine = [E2 ubiquitin-conjugating enzyme]-L-cysteine + N(6)-ubiquitinyl-[acceptor protein]-L-lysine.</text>
        <dbReference type="EC" id="2.3.2.27"/>
    </reaction>
</comment>
<evidence type="ECO:0000256" key="2">
    <source>
        <dbReference type="ARBA" id="ARBA00004906"/>
    </source>
</evidence>
<keyword evidence="4 10" id="KW-0479">Metal-binding</keyword>
<comment type="similarity">
    <text evidence="8 10">Belongs to the E3 ubiquitin-protein ligase UBR1-like family.</text>
</comment>
<reference evidence="13 14" key="1">
    <citation type="journal article" date="2015" name="Nat. Commun.">
        <title>Lucilia cuprina genome unlocks parasitic fly biology to underpin future interventions.</title>
        <authorList>
            <person name="Anstead C.A."/>
            <person name="Korhonen P.K."/>
            <person name="Young N.D."/>
            <person name="Hall R.S."/>
            <person name="Jex A.R."/>
            <person name="Murali S.C."/>
            <person name="Hughes D.S."/>
            <person name="Lee S.F."/>
            <person name="Perry T."/>
            <person name="Stroehlein A.J."/>
            <person name="Ansell B.R."/>
            <person name="Breugelmans B."/>
            <person name="Hofmann A."/>
            <person name="Qu J."/>
            <person name="Dugan S."/>
            <person name="Lee S.L."/>
            <person name="Chao H."/>
            <person name="Dinh H."/>
            <person name="Han Y."/>
            <person name="Doddapaneni H.V."/>
            <person name="Worley K.C."/>
            <person name="Muzny D.M."/>
            <person name="Ioannidis P."/>
            <person name="Waterhouse R.M."/>
            <person name="Zdobnov E.M."/>
            <person name="James P.J."/>
            <person name="Bagnall N.H."/>
            <person name="Kotze A.C."/>
            <person name="Gibbs R.A."/>
            <person name="Richards S."/>
            <person name="Batterham P."/>
            <person name="Gasser R.B."/>
        </authorList>
    </citation>
    <scope>NUCLEOTIDE SEQUENCE [LARGE SCALE GENOMIC DNA]</scope>
    <source>
        <strain evidence="13 14">LS</strain>
        <tissue evidence="13">Full body</tissue>
    </source>
</reference>
<protein>
    <recommendedName>
        <fullName evidence="10">E3 ubiquitin-protein ligase</fullName>
        <ecNumber evidence="10">2.3.2.27</ecNumber>
    </recommendedName>
</protein>
<dbReference type="AlphaFoldDB" id="A0A0L0C251"/>
<feature type="region of interest" description="Disordered" evidence="11">
    <location>
        <begin position="64"/>
        <end position="87"/>
    </location>
</feature>
<dbReference type="CDD" id="cd19673">
    <property type="entry name" value="UBR-box_UBR3"/>
    <property type="match status" value="1"/>
</dbReference>
<dbReference type="InterPro" id="IPR039164">
    <property type="entry name" value="UBR1-like"/>
</dbReference>
<comment type="caution">
    <text evidence="13">The sequence shown here is derived from an EMBL/GenBank/DDBJ whole genome shotgun (WGS) entry which is preliminary data.</text>
</comment>
<evidence type="ECO:0000256" key="7">
    <source>
        <dbReference type="ARBA" id="ARBA00022833"/>
    </source>
</evidence>
<dbReference type="FunFam" id="2.10.110.30:FF:000002">
    <property type="entry name" value="Putative e3 ubiquitin-protein ligase ubr3"/>
    <property type="match status" value="1"/>
</dbReference>
<feature type="compositionally biased region" description="Low complexity" evidence="11">
    <location>
        <begin position="64"/>
        <end position="77"/>
    </location>
</feature>
<dbReference type="OrthoDB" id="15304at2759"/>
<dbReference type="SMART" id="SM00396">
    <property type="entry name" value="ZnF_UBR1"/>
    <property type="match status" value="1"/>
</dbReference>
<dbReference type="Pfam" id="PF02207">
    <property type="entry name" value="zf-UBR"/>
    <property type="match status" value="1"/>
</dbReference>
<evidence type="ECO:0000313" key="14">
    <source>
        <dbReference type="Proteomes" id="UP000037069"/>
    </source>
</evidence>
<evidence type="ECO:0000313" key="13">
    <source>
        <dbReference type="EMBL" id="KNC26385.1"/>
    </source>
</evidence>
<dbReference type="UniPathway" id="UPA00143"/>
<evidence type="ECO:0000256" key="5">
    <source>
        <dbReference type="ARBA" id="ARBA00022771"/>
    </source>
</evidence>
<evidence type="ECO:0000256" key="9">
    <source>
        <dbReference type="PROSITE-ProRule" id="PRU00508"/>
    </source>
</evidence>
<name>A0A0L0C251_LUCCU</name>
<dbReference type="OMA" id="HANHDFN"/>
<feature type="compositionally biased region" description="Acidic residues" evidence="11">
    <location>
        <begin position="18"/>
        <end position="30"/>
    </location>
</feature>
<sequence>MDEDDNNLDNNRAIISAGEEEPHEEDFDDDDDLLDTIEVTVTTDGAPLPRDDNEDIEIINLSPQQAEQQQQQTQQAAGNLSAANTTHDNTHAPALLNLSEDLHNGPWDRDEVMDSIMAQSYVGPSTSSRANALISVISSSSANSAEGAAAASSSGGGAVPSYCFDTSSFCSRTRKEVAALIVAECCSGGPTPDLNYIMDRFFNPSTPIDNPDNISWIRWLIAGGRTISDFVKIVRSYDNHAKCGLVWVPHVVAYRCRTCGISPCMSICRDCFKKGDHTNHDFNMFLSQAGGACDCGDTSVMKAEGFCSDHGINNRVNKEPVPANLLAVAEAIMPKLLFRLLQHFREHSDATSQSFIVVAQLCELFTNMLIDLNNMGEIMRKVMTRALISQEVYKQFADVNCLSSRHARVLKKNREKYEEAVNRFPRPEPPDDYKHLPALGEKLVHTTLLEEFIFWTFKFEFPQNLVCFLLNMLPDQDYKVHLTRTFVMHYSRIPSVLEMSRDPDTLSNRVVHMSVQLFSNESLALKMVNELSLLHVMIISLKLMMSKILIQNTLHDPKKNFHFVIDCTRQVMKDHCYWPLVSDFNNVLSHESVALVFLRDDNLIDMWFQFLSMLQGMNVNVRETASHVEFEPNSYYAAFSCELEASAYPMWSIISHLQDGKHAHLAKKIITYCVNMLHEWLDAIYFPEPKISQVGFRV</sequence>
<keyword evidence="5 10" id="KW-0863">Zinc-finger</keyword>
<dbReference type="Gene3D" id="2.10.110.30">
    <property type="match status" value="1"/>
</dbReference>
<feature type="domain" description="UBR-type" evidence="12">
    <location>
        <begin position="241"/>
        <end position="312"/>
    </location>
</feature>
<feature type="zinc finger region" description="UBR-type" evidence="9">
    <location>
        <begin position="241"/>
        <end position="312"/>
    </location>
</feature>
<dbReference type="STRING" id="7375.A0A0L0C251"/>
<keyword evidence="6 10" id="KW-0833">Ubl conjugation pathway</keyword>
<dbReference type="GO" id="GO:0016567">
    <property type="term" value="P:protein ubiquitination"/>
    <property type="evidence" value="ECO:0007669"/>
    <property type="project" value="UniProtKB-UniRule"/>
</dbReference>
<dbReference type="EC" id="2.3.2.27" evidence="10"/>
<dbReference type="InterPro" id="IPR003126">
    <property type="entry name" value="Znf_UBR"/>
</dbReference>
<dbReference type="PANTHER" id="PTHR21497">
    <property type="entry name" value="UBIQUITIN LIGASE E3 ALPHA-RELATED"/>
    <property type="match status" value="1"/>
</dbReference>
<dbReference type="PANTHER" id="PTHR21497:SF39">
    <property type="entry name" value="E3 UBIQUITIN-PROTEIN LIGASE UBR3"/>
    <property type="match status" value="1"/>
</dbReference>
<gene>
    <name evidence="13" type="ORF">FF38_03330</name>
</gene>
<dbReference type="GO" id="GO:0000151">
    <property type="term" value="C:ubiquitin ligase complex"/>
    <property type="evidence" value="ECO:0007669"/>
    <property type="project" value="TreeGrafter"/>
</dbReference>
<dbReference type="GO" id="GO:0008270">
    <property type="term" value="F:zinc ion binding"/>
    <property type="evidence" value="ECO:0007669"/>
    <property type="project" value="UniProtKB-UniRule"/>
</dbReference>
<dbReference type="GO" id="GO:0005737">
    <property type="term" value="C:cytoplasm"/>
    <property type="evidence" value="ECO:0007669"/>
    <property type="project" value="TreeGrafter"/>
</dbReference>
<evidence type="ECO:0000256" key="1">
    <source>
        <dbReference type="ARBA" id="ARBA00000900"/>
    </source>
</evidence>
<keyword evidence="7 10" id="KW-0862">Zinc</keyword>
<accession>A0A0L0C251</accession>
<feature type="region of interest" description="Disordered" evidence="11">
    <location>
        <begin position="1"/>
        <end position="30"/>
    </location>
</feature>
<evidence type="ECO:0000259" key="12">
    <source>
        <dbReference type="PROSITE" id="PS51157"/>
    </source>
</evidence>
<evidence type="ECO:0000256" key="3">
    <source>
        <dbReference type="ARBA" id="ARBA00022679"/>
    </source>
</evidence>
<feature type="non-terminal residue" evidence="13">
    <location>
        <position position="698"/>
    </location>
</feature>
<evidence type="ECO:0000256" key="6">
    <source>
        <dbReference type="ARBA" id="ARBA00022786"/>
    </source>
</evidence>
<evidence type="ECO:0000256" key="11">
    <source>
        <dbReference type="SAM" id="MobiDB-lite"/>
    </source>
</evidence>
<dbReference type="EMBL" id="JRES01000987">
    <property type="protein sequence ID" value="KNC26385.1"/>
    <property type="molecule type" value="Genomic_DNA"/>
</dbReference>
<evidence type="ECO:0000256" key="4">
    <source>
        <dbReference type="ARBA" id="ARBA00022723"/>
    </source>
</evidence>
<dbReference type="Proteomes" id="UP000037069">
    <property type="component" value="Unassembled WGS sequence"/>
</dbReference>
<keyword evidence="3 10" id="KW-0808">Transferase</keyword>
<organism evidence="13 14">
    <name type="scientific">Lucilia cuprina</name>
    <name type="common">Green bottle fly</name>
    <name type="synonym">Australian sheep blowfly</name>
    <dbReference type="NCBI Taxonomy" id="7375"/>
    <lineage>
        <taxon>Eukaryota</taxon>
        <taxon>Metazoa</taxon>
        <taxon>Ecdysozoa</taxon>
        <taxon>Arthropoda</taxon>
        <taxon>Hexapoda</taxon>
        <taxon>Insecta</taxon>
        <taxon>Pterygota</taxon>
        <taxon>Neoptera</taxon>
        <taxon>Endopterygota</taxon>
        <taxon>Diptera</taxon>
        <taxon>Brachycera</taxon>
        <taxon>Muscomorpha</taxon>
        <taxon>Oestroidea</taxon>
        <taxon>Calliphoridae</taxon>
        <taxon>Luciliinae</taxon>
        <taxon>Lucilia</taxon>
    </lineage>
</organism>
<comment type="pathway">
    <text evidence="2 10">Protein modification; protein ubiquitination.</text>
</comment>